<dbReference type="SMART" id="SM00530">
    <property type="entry name" value="HTH_XRE"/>
    <property type="match status" value="1"/>
</dbReference>
<dbReference type="CDD" id="cd00093">
    <property type="entry name" value="HTH_XRE"/>
    <property type="match status" value="1"/>
</dbReference>
<comment type="caution">
    <text evidence="3">The sequence shown here is derived from an EMBL/GenBank/DDBJ whole genome shotgun (WGS) entry which is preliminary data.</text>
</comment>
<dbReference type="SUPFAM" id="SSF47413">
    <property type="entry name" value="lambda repressor-like DNA-binding domains"/>
    <property type="match status" value="1"/>
</dbReference>
<proteinExistence type="predicted"/>
<dbReference type="Gene3D" id="1.10.260.40">
    <property type="entry name" value="lambda repressor-like DNA-binding domains"/>
    <property type="match status" value="1"/>
</dbReference>
<dbReference type="RefSeq" id="WP_344174469.1">
    <property type="nucleotide sequence ID" value="NZ_BAAARY010000033.1"/>
</dbReference>
<dbReference type="PROSITE" id="PS50943">
    <property type="entry name" value="HTH_CROC1"/>
    <property type="match status" value="1"/>
</dbReference>
<evidence type="ECO:0000313" key="3">
    <source>
        <dbReference type="EMBL" id="GAA2532413.1"/>
    </source>
</evidence>
<name>A0ABN3NRH2_9ACTN</name>
<organism evidence="3 4">
    <name type="scientific">Pilimelia columellifera subsp. columellifera</name>
    <dbReference type="NCBI Taxonomy" id="706583"/>
    <lineage>
        <taxon>Bacteria</taxon>
        <taxon>Bacillati</taxon>
        <taxon>Actinomycetota</taxon>
        <taxon>Actinomycetes</taxon>
        <taxon>Micromonosporales</taxon>
        <taxon>Micromonosporaceae</taxon>
        <taxon>Pilimelia</taxon>
    </lineage>
</organism>
<evidence type="ECO:0000256" key="1">
    <source>
        <dbReference type="SAM" id="MobiDB-lite"/>
    </source>
</evidence>
<accession>A0ABN3NRH2</accession>
<reference evidence="3 4" key="1">
    <citation type="journal article" date="2019" name="Int. J. Syst. Evol. Microbiol.">
        <title>The Global Catalogue of Microorganisms (GCM) 10K type strain sequencing project: providing services to taxonomists for standard genome sequencing and annotation.</title>
        <authorList>
            <consortium name="The Broad Institute Genomics Platform"/>
            <consortium name="The Broad Institute Genome Sequencing Center for Infectious Disease"/>
            <person name="Wu L."/>
            <person name="Ma J."/>
        </authorList>
    </citation>
    <scope>NUCLEOTIDE SEQUENCE [LARGE SCALE GENOMIC DNA]</scope>
    <source>
        <strain evidence="3 4">JCM 3367</strain>
    </source>
</reference>
<dbReference type="InterPro" id="IPR010982">
    <property type="entry name" value="Lambda_DNA-bd_dom_sf"/>
</dbReference>
<dbReference type="Proteomes" id="UP001499978">
    <property type="component" value="Unassembled WGS sequence"/>
</dbReference>
<gene>
    <name evidence="3" type="ORF">GCM10010201_34860</name>
</gene>
<protein>
    <recommendedName>
        <fullName evidence="2">HTH cro/C1-type domain-containing protein</fullName>
    </recommendedName>
</protein>
<evidence type="ECO:0000313" key="4">
    <source>
        <dbReference type="Proteomes" id="UP001499978"/>
    </source>
</evidence>
<sequence>MDPLQEPPRSDDPLTEPPHAAPSQRAPTRWSNPTLRTAQTPPDLALAAAEFATQVGHWRRLRGLTKKQLAARMGFDPSYISHVENGRHRPTEDFASRADATLSADGAIRRRWERYDRLRHPTPGAGVHHRPRSQATERLPARWLPAVTGLVVVEEHAMLSYHDHSYHCLVRRVLANTGDEPVNRYLARIAVDRYPDDPAASQTHHRQHPLTLAELNLNARCGPAGGAEPMRLRAKCDRDSVKEIWLLFENENGRFPLYPAATTTLDYSFQISDHKWGRWFQRAVRLPTRRLRITVDLPAALRPHLWGTETSHSADDHPLRTPPQCHELGGRVRYEWATEQPPLAARYRLAWRFRAEGPGQAHRSPNAS</sequence>
<feature type="compositionally biased region" description="Polar residues" evidence="1">
    <location>
        <begin position="25"/>
        <end position="38"/>
    </location>
</feature>
<feature type="domain" description="HTH cro/C1-type" evidence="2">
    <location>
        <begin position="58"/>
        <end position="97"/>
    </location>
</feature>
<evidence type="ECO:0000259" key="2">
    <source>
        <dbReference type="PROSITE" id="PS50943"/>
    </source>
</evidence>
<dbReference type="EMBL" id="BAAARY010000033">
    <property type="protein sequence ID" value="GAA2532413.1"/>
    <property type="molecule type" value="Genomic_DNA"/>
</dbReference>
<dbReference type="Pfam" id="PF13560">
    <property type="entry name" value="HTH_31"/>
    <property type="match status" value="1"/>
</dbReference>
<keyword evidence="4" id="KW-1185">Reference proteome</keyword>
<feature type="region of interest" description="Disordered" evidence="1">
    <location>
        <begin position="1"/>
        <end position="38"/>
    </location>
</feature>
<dbReference type="InterPro" id="IPR001387">
    <property type="entry name" value="Cro/C1-type_HTH"/>
</dbReference>